<dbReference type="AlphaFoldDB" id="A0A452J6Y0"/>
<evidence type="ECO:0000313" key="5">
    <source>
        <dbReference type="Ensembl" id="ENSGAGP00000036257.1"/>
    </source>
</evidence>
<dbReference type="InterPro" id="IPR013106">
    <property type="entry name" value="Ig_V-set"/>
</dbReference>
<dbReference type="STRING" id="38772.ENSGAGP00000036257"/>
<dbReference type="Ensembl" id="ENSGAGT00000041044.1">
    <property type="protein sequence ID" value="ENSGAGP00000036257.1"/>
    <property type="gene ID" value="ENSGAGG00000025691.1"/>
</dbReference>
<reference evidence="5" key="3">
    <citation type="submission" date="2025-09" db="UniProtKB">
        <authorList>
            <consortium name="Ensembl"/>
        </authorList>
    </citation>
    <scope>IDENTIFICATION</scope>
</reference>
<dbReference type="InterPro" id="IPR013783">
    <property type="entry name" value="Ig-like_fold"/>
</dbReference>
<proteinExistence type="predicted"/>
<evidence type="ECO:0000313" key="6">
    <source>
        <dbReference type="Proteomes" id="UP000291020"/>
    </source>
</evidence>
<dbReference type="SMART" id="SM00409">
    <property type="entry name" value="IG"/>
    <property type="match status" value="1"/>
</dbReference>
<keyword evidence="6" id="KW-1185">Reference proteome</keyword>
<dbReference type="GO" id="GO:0019814">
    <property type="term" value="C:immunoglobulin complex"/>
    <property type="evidence" value="ECO:0007669"/>
    <property type="project" value="UniProtKB-KW"/>
</dbReference>
<evidence type="ECO:0000259" key="4">
    <source>
        <dbReference type="PROSITE" id="PS50835"/>
    </source>
</evidence>
<evidence type="ECO:0000256" key="2">
    <source>
        <dbReference type="ARBA" id="ARBA00023130"/>
    </source>
</evidence>
<evidence type="ECO:0000256" key="1">
    <source>
        <dbReference type="ARBA" id="ARBA00022859"/>
    </source>
</evidence>
<dbReference type="GO" id="GO:0002250">
    <property type="term" value="P:adaptive immune response"/>
    <property type="evidence" value="ECO:0007669"/>
    <property type="project" value="UniProtKB-KW"/>
</dbReference>
<dbReference type="Proteomes" id="UP000291020">
    <property type="component" value="Unassembled WGS sequence"/>
</dbReference>
<dbReference type="InterPro" id="IPR007110">
    <property type="entry name" value="Ig-like_dom"/>
</dbReference>
<feature type="domain" description="Ig-like" evidence="4">
    <location>
        <begin position="14"/>
        <end position="92"/>
    </location>
</feature>
<reference evidence="6" key="1">
    <citation type="journal article" date="2017" name="PLoS ONE">
        <title>The Agassiz's desert tortoise genome provides a resource for the conservation of a threatened species.</title>
        <authorList>
            <person name="Tollis M."/>
            <person name="DeNardo D.F."/>
            <person name="Cornelius J.A."/>
            <person name="Dolby G.A."/>
            <person name="Edwards T."/>
            <person name="Henen B.T."/>
            <person name="Karl A.E."/>
            <person name="Murphy R.W."/>
            <person name="Kusumi K."/>
        </authorList>
    </citation>
    <scope>NUCLEOTIDE SEQUENCE [LARGE SCALE GENOMIC DNA]</scope>
</reference>
<organism evidence="5 6">
    <name type="scientific">Gopherus agassizii</name>
    <name type="common">Agassiz's desert tortoise</name>
    <dbReference type="NCBI Taxonomy" id="38772"/>
    <lineage>
        <taxon>Eukaryota</taxon>
        <taxon>Metazoa</taxon>
        <taxon>Chordata</taxon>
        <taxon>Craniata</taxon>
        <taxon>Vertebrata</taxon>
        <taxon>Euteleostomi</taxon>
        <taxon>Archelosauria</taxon>
        <taxon>Testudinata</taxon>
        <taxon>Testudines</taxon>
        <taxon>Cryptodira</taxon>
        <taxon>Durocryptodira</taxon>
        <taxon>Testudinoidea</taxon>
        <taxon>Testudinidae</taxon>
        <taxon>Gopherus</taxon>
    </lineage>
</organism>
<dbReference type="SMART" id="SM00406">
    <property type="entry name" value="IGv"/>
    <property type="match status" value="1"/>
</dbReference>
<keyword evidence="2" id="KW-1064">Adaptive immunity</keyword>
<dbReference type="GO" id="GO:0005576">
    <property type="term" value="C:extracellular region"/>
    <property type="evidence" value="ECO:0007669"/>
    <property type="project" value="UniProtKB-ARBA"/>
</dbReference>
<evidence type="ECO:0000256" key="3">
    <source>
        <dbReference type="ARBA" id="ARBA00043265"/>
    </source>
</evidence>
<dbReference type="PANTHER" id="PTHR23266">
    <property type="entry name" value="IMMUNOGLOBULIN HEAVY CHAIN"/>
    <property type="match status" value="1"/>
</dbReference>
<dbReference type="InterPro" id="IPR050199">
    <property type="entry name" value="IgHV"/>
</dbReference>
<keyword evidence="3" id="KW-1280">Immunoglobulin</keyword>
<sequence length="141" mass="15989">MSIFMIFFSTGVQSQVQLVQSGAEMKKPGESVKISCKTSGLVWVGRIDPADSETKYSESFKGRFTITTDNSISTTYLQLNSLRTEDTAVYYCARHTVRRSLFKAIQLWRKEKIREREFCVKSCGKNSDTTERKRGCVCGDS</sequence>
<accession>A0A452J6Y0</accession>
<protein>
    <recommendedName>
        <fullName evidence="4">Ig-like domain-containing protein</fullName>
    </recommendedName>
</protein>
<dbReference type="PROSITE" id="PS50835">
    <property type="entry name" value="IG_LIKE"/>
    <property type="match status" value="1"/>
</dbReference>
<dbReference type="SUPFAM" id="SSF48726">
    <property type="entry name" value="Immunoglobulin"/>
    <property type="match status" value="1"/>
</dbReference>
<dbReference type="Gene3D" id="2.60.40.10">
    <property type="entry name" value="Immunoglobulins"/>
    <property type="match status" value="2"/>
</dbReference>
<name>A0A452J6Y0_9SAUR</name>
<keyword evidence="1" id="KW-0391">Immunity</keyword>
<reference evidence="5" key="2">
    <citation type="submission" date="2025-08" db="UniProtKB">
        <authorList>
            <consortium name="Ensembl"/>
        </authorList>
    </citation>
    <scope>IDENTIFICATION</scope>
</reference>
<dbReference type="InterPro" id="IPR003599">
    <property type="entry name" value="Ig_sub"/>
</dbReference>
<dbReference type="InterPro" id="IPR036179">
    <property type="entry name" value="Ig-like_dom_sf"/>
</dbReference>